<dbReference type="SUPFAM" id="SSF75217">
    <property type="entry name" value="alpha/beta knot"/>
    <property type="match status" value="1"/>
</dbReference>
<dbReference type="NCBIfam" id="TIGR00050">
    <property type="entry name" value="rRNA_methyl_1"/>
    <property type="match status" value="1"/>
</dbReference>
<dbReference type="InterPro" id="IPR004384">
    <property type="entry name" value="RNA_MeTrfase_TrmJ/LasT"/>
</dbReference>
<keyword evidence="3" id="KW-0808">Transferase</keyword>
<comment type="subcellular location">
    <subcellularLocation>
        <location evidence="5">Cytoplasm</location>
    </subcellularLocation>
</comment>
<proteinExistence type="inferred from homology"/>
<comment type="catalytic activity">
    <reaction evidence="5">
        <text>cytidine(32) in tRNA + S-adenosyl-L-methionine = 2'-O-methylcytidine(32) in tRNA + S-adenosyl-L-homocysteine + H(+)</text>
        <dbReference type="Rhea" id="RHEA:42932"/>
        <dbReference type="Rhea" id="RHEA-COMP:10288"/>
        <dbReference type="Rhea" id="RHEA-COMP:10289"/>
        <dbReference type="ChEBI" id="CHEBI:15378"/>
        <dbReference type="ChEBI" id="CHEBI:57856"/>
        <dbReference type="ChEBI" id="CHEBI:59789"/>
        <dbReference type="ChEBI" id="CHEBI:74495"/>
        <dbReference type="ChEBI" id="CHEBI:82748"/>
        <dbReference type="EC" id="2.1.1.200"/>
    </reaction>
</comment>
<accession>A0ABP8V803</accession>
<dbReference type="RefSeq" id="WP_345197500.1">
    <property type="nucleotide sequence ID" value="NZ_BAABFL010000440.1"/>
</dbReference>
<sequence>MSLDNVRIVLVNTSHPGNIGSAARAMKTMGLSQLVLVEPKAFPAPEAVTLSSGATDILDNAVVCATLEEAVADCGLIIGASARVRGISLPLMEPGECAEKAVTEADNCSVALVFGREDRGLTNDELKLCHRQTHIPSNPEFSSLNLASAVQVLCYELRKANLKQQEASLVPECRTHDLASSEAMEHFYGHLQEVLADIEFFKHSNPDKIMAKLRRLYGRVRPDRVELNILRGILSEMQVAIGKQPAGGRKETQSV</sequence>
<comment type="caution">
    <text evidence="7">The sequence shown here is derived from an EMBL/GenBank/DDBJ whole genome shotgun (WGS) entry which is preliminary data.</text>
</comment>
<comment type="similarity">
    <text evidence="1">Belongs to the class IV-like SAM-binding methyltransferase superfamily. RNA methyltransferase TrmH family.</text>
</comment>
<evidence type="ECO:0000256" key="1">
    <source>
        <dbReference type="ARBA" id="ARBA00007228"/>
    </source>
</evidence>
<comment type="catalytic activity">
    <reaction evidence="5">
        <text>uridine(32) in tRNA + S-adenosyl-L-methionine = 2'-O-methyluridine(32) in tRNA + S-adenosyl-L-homocysteine + H(+)</text>
        <dbReference type="Rhea" id="RHEA:42936"/>
        <dbReference type="Rhea" id="RHEA-COMP:10107"/>
        <dbReference type="Rhea" id="RHEA-COMP:10290"/>
        <dbReference type="ChEBI" id="CHEBI:15378"/>
        <dbReference type="ChEBI" id="CHEBI:57856"/>
        <dbReference type="ChEBI" id="CHEBI:59789"/>
        <dbReference type="ChEBI" id="CHEBI:65315"/>
        <dbReference type="ChEBI" id="CHEBI:74478"/>
        <dbReference type="EC" id="2.1.1.200"/>
    </reaction>
</comment>
<dbReference type="PIRSF" id="PIRSF004808">
    <property type="entry name" value="LasT"/>
    <property type="match status" value="1"/>
</dbReference>
<keyword evidence="8" id="KW-1185">Reference proteome</keyword>
<evidence type="ECO:0000313" key="8">
    <source>
        <dbReference type="Proteomes" id="UP001500604"/>
    </source>
</evidence>
<dbReference type="InterPro" id="IPR029028">
    <property type="entry name" value="Alpha/beta_knot_MTases"/>
</dbReference>
<comment type="subunit">
    <text evidence="5">Homodimer.</text>
</comment>
<evidence type="ECO:0000256" key="5">
    <source>
        <dbReference type="RuleBase" id="RU362024"/>
    </source>
</evidence>
<dbReference type="Gene3D" id="1.10.8.590">
    <property type="match status" value="1"/>
</dbReference>
<dbReference type="EC" id="2.1.1.200" evidence="5"/>
<dbReference type="InterPro" id="IPR029026">
    <property type="entry name" value="tRNA_m1G_MTases_N"/>
</dbReference>
<evidence type="ECO:0000313" key="7">
    <source>
        <dbReference type="EMBL" id="GAA4651170.1"/>
    </source>
</evidence>
<organism evidence="7 8">
    <name type="scientific">Kistimonas scapharcae</name>
    <dbReference type="NCBI Taxonomy" id="1036133"/>
    <lineage>
        <taxon>Bacteria</taxon>
        <taxon>Pseudomonadati</taxon>
        <taxon>Pseudomonadota</taxon>
        <taxon>Gammaproteobacteria</taxon>
        <taxon>Oceanospirillales</taxon>
        <taxon>Endozoicomonadaceae</taxon>
        <taxon>Kistimonas</taxon>
    </lineage>
</organism>
<protein>
    <recommendedName>
        <fullName evidence="5">tRNA (cytidine/uridine-2'-O-)-methyltransferase TrmJ</fullName>
        <ecNumber evidence="5">2.1.1.200</ecNumber>
    </recommendedName>
    <alternativeName>
        <fullName evidence="5">tRNA (cytidine(32)/uridine(32)-2'-O)-methyltransferase</fullName>
    </alternativeName>
    <alternativeName>
        <fullName evidence="5">tRNA Cm32/Um32 methyltransferase</fullName>
    </alternativeName>
</protein>
<keyword evidence="4 5" id="KW-0949">S-adenosyl-L-methionine</keyword>
<name>A0ABP8V803_9GAMM</name>
<feature type="domain" description="tRNA/rRNA methyltransferase SpoU type" evidence="6">
    <location>
        <begin position="6"/>
        <end position="155"/>
    </location>
</feature>
<evidence type="ECO:0000256" key="3">
    <source>
        <dbReference type="ARBA" id="ARBA00022679"/>
    </source>
</evidence>
<dbReference type="EMBL" id="BAABFL010000440">
    <property type="protein sequence ID" value="GAA4651170.1"/>
    <property type="molecule type" value="Genomic_DNA"/>
</dbReference>
<dbReference type="InterPro" id="IPR001537">
    <property type="entry name" value="SpoU_MeTrfase"/>
</dbReference>
<dbReference type="NCBIfam" id="NF011694">
    <property type="entry name" value="PRK15114.1"/>
    <property type="match status" value="1"/>
</dbReference>
<keyword evidence="5" id="KW-0963">Cytoplasm</keyword>
<comment type="function">
    <text evidence="5">Catalyzes the formation of 2'O-methylated cytidine (Cm32) or 2'O-methylated uridine (Um32) at position 32 in tRNA.</text>
</comment>
<evidence type="ECO:0000256" key="4">
    <source>
        <dbReference type="ARBA" id="ARBA00022691"/>
    </source>
</evidence>
<dbReference type="PANTHER" id="PTHR42786">
    <property type="entry name" value="TRNA/RRNA METHYLTRANSFERASE"/>
    <property type="match status" value="1"/>
</dbReference>
<dbReference type="CDD" id="cd18093">
    <property type="entry name" value="SpoU-like_TrmJ"/>
    <property type="match status" value="1"/>
</dbReference>
<evidence type="ECO:0000256" key="2">
    <source>
        <dbReference type="ARBA" id="ARBA00022603"/>
    </source>
</evidence>
<evidence type="ECO:0000259" key="6">
    <source>
        <dbReference type="Pfam" id="PF00588"/>
    </source>
</evidence>
<gene>
    <name evidence="7" type="primary">trmJ_2</name>
    <name evidence="5" type="synonym">trmJ</name>
    <name evidence="7" type="ORF">GCM10023116_34530</name>
</gene>
<dbReference type="Proteomes" id="UP001500604">
    <property type="component" value="Unassembled WGS sequence"/>
</dbReference>
<dbReference type="Gene3D" id="3.40.1280.10">
    <property type="match status" value="1"/>
</dbReference>
<dbReference type="PANTHER" id="PTHR42786:SF2">
    <property type="entry name" value="TRNA (CYTIDINE_URIDINE-2'-O-)-METHYLTRANSFERASE TRMJ"/>
    <property type="match status" value="1"/>
</dbReference>
<reference evidence="8" key="1">
    <citation type="journal article" date="2019" name="Int. J. Syst. Evol. Microbiol.">
        <title>The Global Catalogue of Microorganisms (GCM) 10K type strain sequencing project: providing services to taxonomists for standard genome sequencing and annotation.</title>
        <authorList>
            <consortium name="The Broad Institute Genomics Platform"/>
            <consortium name="The Broad Institute Genome Sequencing Center for Infectious Disease"/>
            <person name="Wu L."/>
            <person name="Ma J."/>
        </authorList>
    </citation>
    <scope>NUCLEOTIDE SEQUENCE [LARGE SCALE GENOMIC DNA]</scope>
    <source>
        <strain evidence="8">JCM 17805</strain>
    </source>
</reference>
<keyword evidence="2 5" id="KW-0489">Methyltransferase</keyword>
<keyword evidence="5" id="KW-0819">tRNA processing</keyword>
<dbReference type="Pfam" id="PF00588">
    <property type="entry name" value="SpoU_methylase"/>
    <property type="match status" value="1"/>
</dbReference>